<evidence type="ECO:0000256" key="1">
    <source>
        <dbReference type="SAM" id="MobiDB-lite"/>
    </source>
</evidence>
<comment type="caution">
    <text evidence="2">The sequence shown here is derived from an EMBL/GenBank/DDBJ whole genome shotgun (WGS) entry which is preliminary data.</text>
</comment>
<reference evidence="2 3" key="1">
    <citation type="journal article" date="2020" name="Nature">
        <title>Six reference-quality genomes reveal evolution of bat adaptations.</title>
        <authorList>
            <person name="Jebb D."/>
            <person name="Huang Z."/>
            <person name="Pippel M."/>
            <person name="Hughes G.M."/>
            <person name="Lavrichenko K."/>
            <person name="Devanna P."/>
            <person name="Winkler S."/>
            <person name="Jermiin L.S."/>
            <person name="Skirmuntt E.C."/>
            <person name="Katzourakis A."/>
            <person name="Burkitt-Gray L."/>
            <person name="Ray D.A."/>
            <person name="Sullivan K.A.M."/>
            <person name="Roscito J.G."/>
            <person name="Kirilenko B.M."/>
            <person name="Davalos L.M."/>
            <person name="Corthals A.P."/>
            <person name="Power M.L."/>
            <person name="Jones G."/>
            <person name="Ransome R.D."/>
            <person name="Dechmann D.K.N."/>
            <person name="Locatelli A.G."/>
            <person name="Puechmaille S.J."/>
            <person name="Fedrigo O."/>
            <person name="Jarvis E.D."/>
            <person name="Hiller M."/>
            <person name="Vernes S.C."/>
            <person name="Myers E.W."/>
            <person name="Teeling E.C."/>
        </authorList>
    </citation>
    <scope>NUCLEOTIDE SEQUENCE [LARGE SCALE GENOMIC DNA]</scope>
    <source>
        <strain evidence="2">Bat1K_MPI-CBG_1</strain>
    </source>
</reference>
<protein>
    <submittedName>
        <fullName evidence="2">Uncharacterized protein</fullName>
    </submittedName>
</protein>
<feature type="compositionally biased region" description="Pro residues" evidence="1">
    <location>
        <begin position="8"/>
        <end position="23"/>
    </location>
</feature>
<dbReference type="EMBL" id="JABVXQ010000005">
    <property type="protein sequence ID" value="KAF6109884.1"/>
    <property type="molecule type" value="Genomic_DNA"/>
</dbReference>
<proteinExistence type="predicted"/>
<feature type="region of interest" description="Disordered" evidence="1">
    <location>
        <begin position="161"/>
        <end position="180"/>
    </location>
</feature>
<gene>
    <name evidence="2" type="ORF">HJG60_011075</name>
</gene>
<feature type="compositionally biased region" description="Low complexity" evidence="1">
    <location>
        <begin position="168"/>
        <end position="180"/>
    </location>
</feature>
<organism evidence="2 3">
    <name type="scientific">Phyllostomus discolor</name>
    <name type="common">pale spear-nosed bat</name>
    <dbReference type="NCBI Taxonomy" id="89673"/>
    <lineage>
        <taxon>Eukaryota</taxon>
        <taxon>Metazoa</taxon>
        <taxon>Chordata</taxon>
        <taxon>Craniata</taxon>
        <taxon>Vertebrata</taxon>
        <taxon>Euteleostomi</taxon>
        <taxon>Mammalia</taxon>
        <taxon>Eutheria</taxon>
        <taxon>Laurasiatheria</taxon>
        <taxon>Chiroptera</taxon>
        <taxon>Yangochiroptera</taxon>
        <taxon>Phyllostomidae</taxon>
        <taxon>Phyllostominae</taxon>
        <taxon>Phyllostomus</taxon>
    </lineage>
</organism>
<name>A0A834ACH7_9CHIR</name>
<dbReference type="AlphaFoldDB" id="A0A834ACH7"/>
<feature type="region of interest" description="Disordered" evidence="1">
    <location>
        <begin position="1"/>
        <end position="53"/>
    </location>
</feature>
<dbReference type="Proteomes" id="UP000664940">
    <property type="component" value="Unassembled WGS sequence"/>
</dbReference>
<accession>A0A834ACH7</accession>
<sequence>MGCAVHPGLPPSTLAPPPPPPLSPSFFPDEARGASSLWRSTPPQLRTRRSTRPARELCSDAPLSLPELAWLCLVLRPVFPPVPAACPAALSRLSGRLDLAGHTRTPACVLRSWSRWCSLGSASVPFTEGTALRSSSGRGHELRRCPPWWPPCFGRGLRPGWTPPGRGPASPAHVAASPAPAPLRLSSTGERPSWRLFPRHCEIPPVSPGLCGEGRGRGSSVPWGWGPQQMPQVSRCVPSSHAPRWAPLDAPVGSPGAQLPRNLH</sequence>
<evidence type="ECO:0000313" key="2">
    <source>
        <dbReference type="EMBL" id="KAF6109884.1"/>
    </source>
</evidence>
<evidence type="ECO:0000313" key="3">
    <source>
        <dbReference type="Proteomes" id="UP000664940"/>
    </source>
</evidence>